<dbReference type="FunFam" id="2.20.100.10:FF:000019">
    <property type="entry name" value="Thrombospondin type 1 domain containing 7A"/>
    <property type="match status" value="3"/>
</dbReference>
<keyword evidence="5" id="KW-0472">Membrane</keyword>
<feature type="region of interest" description="Disordered" evidence="4">
    <location>
        <begin position="1194"/>
        <end position="1228"/>
    </location>
</feature>
<protein>
    <submittedName>
        <fullName evidence="7">Thrombospondin type-1 domain-containing protein 7B</fullName>
    </submittedName>
</protein>
<feature type="transmembrane region" description="Helical" evidence="5">
    <location>
        <begin position="1159"/>
        <end position="1183"/>
    </location>
</feature>
<evidence type="ECO:0000259" key="6">
    <source>
        <dbReference type="Pfam" id="PF19028"/>
    </source>
</evidence>
<evidence type="ECO:0000256" key="1">
    <source>
        <dbReference type="ARBA" id="ARBA00022729"/>
    </source>
</evidence>
<evidence type="ECO:0000313" key="7">
    <source>
        <dbReference type="EMBL" id="KFM71366.1"/>
    </source>
</evidence>
<dbReference type="Gene3D" id="2.20.100.10">
    <property type="entry name" value="Thrombospondin type-1 (TSP1) repeat"/>
    <property type="match status" value="7"/>
</dbReference>
<dbReference type="InterPro" id="IPR051418">
    <property type="entry name" value="Spondin/Thrombospondin_T1"/>
</dbReference>
<dbReference type="AlphaFoldDB" id="A0A087U1X7"/>
<name>A0A087U1X7_STEMI</name>
<dbReference type="STRING" id="407821.A0A087U1X7"/>
<organism evidence="7 8">
    <name type="scientific">Stegodyphus mimosarum</name>
    <name type="common">African social velvet spider</name>
    <dbReference type="NCBI Taxonomy" id="407821"/>
    <lineage>
        <taxon>Eukaryota</taxon>
        <taxon>Metazoa</taxon>
        <taxon>Ecdysozoa</taxon>
        <taxon>Arthropoda</taxon>
        <taxon>Chelicerata</taxon>
        <taxon>Arachnida</taxon>
        <taxon>Araneae</taxon>
        <taxon>Araneomorphae</taxon>
        <taxon>Entelegynae</taxon>
        <taxon>Eresoidea</taxon>
        <taxon>Eresidae</taxon>
        <taxon>Stegodyphus</taxon>
    </lineage>
</organism>
<evidence type="ECO:0000256" key="4">
    <source>
        <dbReference type="SAM" id="MobiDB-lite"/>
    </source>
</evidence>
<evidence type="ECO:0000256" key="2">
    <source>
        <dbReference type="ARBA" id="ARBA00023157"/>
    </source>
</evidence>
<keyword evidence="3" id="KW-0325">Glycoprotein</keyword>
<accession>A0A087U1X7</accession>
<dbReference type="GO" id="GO:0030036">
    <property type="term" value="P:actin cytoskeleton organization"/>
    <property type="evidence" value="ECO:0007669"/>
    <property type="project" value="TreeGrafter"/>
</dbReference>
<feature type="domain" description="Spondin-like TSP1" evidence="6">
    <location>
        <begin position="617"/>
        <end position="662"/>
    </location>
</feature>
<proteinExistence type="predicted"/>
<dbReference type="OrthoDB" id="6430003at2759"/>
<evidence type="ECO:0000313" key="8">
    <source>
        <dbReference type="Proteomes" id="UP000054359"/>
    </source>
</evidence>
<feature type="domain" description="Spondin-like TSP1" evidence="6">
    <location>
        <begin position="349"/>
        <end position="396"/>
    </location>
</feature>
<dbReference type="PANTHER" id="PTHR11311:SF30">
    <property type="entry name" value="SPONDIN-LIKE TSP1 DOMAIN-CONTAINING PROTEIN"/>
    <property type="match status" value="1"/>
</dbReference>
<sequence>MPVGTGAEPCPPLFEQRMVTIDLPHCYKYQWYPLEWSTCEIRLHNQRGETKIVVPTCGSGFQYRNLTCLRTIDMVPVNEKMCKDPRPVTIQRCKVPCKRDCQVSQWSRWGLCMPFNNTDFSKEIDSGYRRRDRSVIVSPSNGGKQCPHLQELDECSEIEIFDWQYGSWSNCSILDPQAVCGPGERTRDYTCVNYDGAPMNDLICHHHKYLEEPSGSCRVPCPNDCIMTEWSEWSVCNKRCVSLDDQGVQIRNRSILAIAGEGGKECPKKRRNDRTCNMYSCVPYKWETSEWGPCISSDHHGKISYGTGFQERQIRCMKGGKEVKSTKMCHYLSIPVTKRECYIPKPVDCIMSHFSEWTSCEDDCDGVQYRHRIVLQTSQNGGKACPDPLEARPCSSVLDCFEPVNKSQSYMKFWNIDYEEMKLSTYEWNTSKWSECQIPVETQQCGIGFQVRNVSCIDSKSALVVEPHLCLTASEDMVAVPSAVRSCEITCSPRCVLTTWCSWTECVYGYKSRRSRGRELVDAGESNTKCLQHKLTETEDCPVFPPVETGKSSNIAHWLSCIVDEANMTLVAVNGRIIQHACGEGYRYKAGVQMNSKLGVGPGLEKDFCWVDCPIDCQMSEWSEWSSCDVPCGKGFRERRRQVVVPANQLGRPCLGTLDKMEIQRDVCYIPCSDFKWSVEGWSHCKLDDNESSGCGNGTRYRTVKCWDKRTEQEVEEIKCDPLHKPTSVERCRIHCPGECVLSSWSVWKECSEPCSSDNFLEMHRTIMRHPNSTADSCPSLLSRTPCILNKTCHHYRYEMGPWGSCILPEGALCGEGVQKRPLLCLRSDGRQVDAIQCEKSHKPMSMKEPVSKPCYVDCPLDCVMSEWSAWNDSECSACGSPGVMIRKRYVLQLPTDSGQPCPPEVEQRKPCPFIPCYHWKYSDWSACDLEGADCGYGVRRRVVECIRYDGLQVDKIYCLTINATFPSRDWLDPSWLALAHEESQEEQICHIPCPGDCIMTEWTKWSHCQKNCRIGQTFGYQTSSRKVLYPPRQTSDSCPVQLWRTRPCWTDDCGFFRWKVKNDSLICVGRDNVVVEGGCTSEPRPCLKNCEELGGRCDPSTGLCHCLDAKGHVVSSPSSDFSERCAVMSRGPHPPANHSAPTPEIRLKYYPDDSQVSFWMYAMISIGTAFVIFVAVTVYLMCRSSLRQRSVSVERQPSLRRRTNMIKQTRNHSPLEDPAINSNSCSL</sequence>
<feature type="domain" description="Spondin-like TSP1" evidence="6">
    <location>
        <begin position="863"/>
        <end position="917"/>
    </location>
</feature>
<dbReference type="SUPFAM" id="SSF82895">
    <property type="entry name" value="TSP-1 type 1 repeat"/>
    <property type="match status" value="12"/>
</dbReference>
<reference evidence="7 8" key="1">
    <citation type="submission" date="2013-11" db="EMBL/GenBank/DDBJ databases">
        <title>Genome sequencing of Stegodyphus mimosarum.</title>
        <authorList>
            <person name="Bechsgaard J."/>
        </authorList>
    </citation>
    <scope>NUCLEOTIDE SEQUENCE [LARGE SCALE GENOMIC DNA]</scope>
</reference>
<keyword evidence="2" id="KW-1015">Disulfide bond</keyword>
<dbReference type="Pfam" id="PF19030">
    <property type="entry name" value="TSP1_ADAMTS"/>
    <property type="match status" value="4"/>
</dbReference>
<dbReference type="InterPro" id="IPR044004">
    <property type="entry name" value="TSP1_spondin_dom"/>
</dbReference>
<dbReference type="EMBL" id="KK117767">
    <property type="protein sequence ID" value="KFM71366.1"/>
    <property type="molecule type" value="Genomic_DNA"/>
</dbReference>
<feature type="non-terminal residue" evidence="7">
    <location>
        <position position="1228"/>
    </location>
</feature>
<dbReference type="InterPro" id="IPR036383">
    <property type="entry name" value="TSP1_rpt_sf"/>
</dbReference>
<dbReference type="InterPro" id="IPR000884">
    <property type="entry name" value="TSP1_rpt"/>
</dbReference>
<dbReference type="PANTHER" id="PTHR11311">
    <property type="entry name" value="SPONDIN"/>
    <property type="match status" value="1"/>
</dbReference>
<keyword evidence="8" id="KW-1185">Reference proteome</keyword>
<dbReference type="Proteomes" id="UP000054359">
    <property type="component" value="Unassembled WGS sequence"/>
</dbReference>
<dbReference type="PROSITE" id="PS50092">
    <property type="entry name" value="TSP1"/>
    <property type="match status" value="6"/>
</dbReference>
<evidence type="ECO:0000256" key="5">
    <source>
        <dbReference type="SAM" id="Phobius"/>
    </source>
</evidence>
<keyword evidence="5" id="KW-1133">Transmembrane helix</keyword>
<dbReference type="OMA" id="WGPCSEN"/>
<evidence type="ECO:0000256" key="3">
    <source>
        <dbReference type="ARBA" id="ARBA00023180"/>
    </source>
</evidence>
<dbReference type="GO" id="GO:0005886">
    <property type="term" value="C:plasma membrane"/>
    <property type="evidence" value="ECO:0007669"/>
    <property type="project" value="TreeGrafter"/>
</dbReference>
<feature type="domain" description="Spondin-like TSP1" evidence="6">
    <location>
        <begin position="225"/>
        <end position="281"/>
    </location>
</feature>
<keyword evidence="1" id="KW-0732">Signal</keyword>
<dbReference type="SMART" id="SM00209">
    <property type="entry name" value="TSP1"/>
    <property type="match status" value="12"/>
</dbReference>
<dbReference type="Pfam" id="PF19028">
    <property type="entry name" value="TSP1_spondin"/>
    <property type="match status" value="4"/>
</dbReference>
<gene>
    <name evidence="7" type="ORF">X975_25194</name>
</gene>
<keyword evidence="5" id="KW-0812">Transmembrane</keyword>